<keyword evidence="3" id="KW-1185">Reference proteome</keyword>
<keyword evidence="1" id="KW-1133">Transmembrane helix</keyword>
<accession>A0ABR8SV07</accession>
<proteinExistence type="predicted"/>
<evidence type="ECO:0000313" key="2">
    <source>
        <dbReference type="EMBL" id="MBD7967153.1"/>
    </source>
</evidence>
<dbReference type="EMBL" id="JACSQL010000001">
    <property type="protein sequence ID" value="MBD7967153.1"/>
    <property type="molecule type" value="Genomic_DNA"/>
</dbReference>
<sequence length="64" mass="7312">MNDDHFQDQNQFSKPIDPYSAKANFDLKEEELHKTGVPSLWREVSNLLIIVGIIAGVILLSRIF</sequence>
<reference evidence="2 3" key="1">
    <citation type="submission" date="2020-08" db="EMBL/GenBank/DDBJ databases">
        <title>A Genomic Blueprint of the Chicken Gut Microbiome.</title>
        <authorList>
            <person name="Gilroy R."/>
            <person name="Ravi A."/>
            <person name="Getino M."/>
            <person name="Pursley I."/>
            <person name="Horton D.L."/>
            <person name="Alikhan N.-F."/>
            <person name="Baker D."/>
            <person name="Gharbi K."/>
            <person name="Hall N."/>
            <person name="Watson M."/>
            <person name="Adriaenssens E.M."/>
            <person name="Foster-Nyarko E."/>
            <person name="Jarju S."/>
            <person name="Secka A."/>
            <person name="Antonio M."/>
            <person name="Oren A."/>
            <person name="Chaudhuri R."/>
            <person name="La Ragione R.M."/>
            <person name="Hildebrand F."/>
            <person name="Pallen M.J."/>
        </authorList>
    </citation>
    <scope>NUCLEOTIDE SEQUENCE [LARGE SCALE GENOMIC DNA]</scope>
    <source>
        <strain evidence="2 3">Sa2BVA9</strain>
    </source>
</reference>
<keyword evidence="1" id="KW-0812">Transmembrane</keyword>
<feature type="transmembrane region" description="Helical" evidence="1">
    <location>
        <begin position="44"/>
        <end position="63"/>
    </location>
</feature>
<organism evidence="2 3">
    <name type="scientific">Paenibacillus gallinarum</name>
    <dbReference type="NCBI Taxonomy" id="2762232"/>
    <lineage>
        <taxon>Bacteria</taxon>
        <taxon>Bacillati</taxon>
        <taxon>Bacillota</taxon>
        <taxon>Bacilli</taxon>
        <taxon>Bacillales</taxon>
        <taxon>Paenibacillaceae</taxon>
        <taxon>Paenibacillus</taxon>
    </lineage>
</organism>
<gene>
    <name evidence="2" type="ORF">H9647_03675</name>
</gene>
<dbReference type="Proteomes" id="UP000608071">
    <property type="component" value="Unassembled WGS sequence"/>
</dbReference>
<name>A0ABR8SV07_9BACL</name>
<comment type="caution">
    <text evidence="2">The sequence shown here is derived from an EMBL/GenBank/DDBJ whole genome shotgun (WGS) entry which is preliminary data.</text>
</comment>
<evidence type="ECO:0000313" key="3">
    <source>
        <dbReference type="Proteomes" id="UP000608071"/>
    </source>
</evidence>
<dbReference type="RefSeq" id="WP_191798269.1">
    <property type="nucleotide sequence ID" value="NZ_JACSQL010000001.1"/>
</dbReference>
<keyword evidence="1" id="KW-0472">Membrane</keyword>
<evidence type="ECO:0008006" key="4">
    <source>
        <dbReference type="Google" id="ProtNLM"/>
    </source>
</evidence>
<protein>
    <recommendedName>
        <fullName evidence="4">High light inducible protein</fullName>
    </recommendedName>
</protein>
<evidence type="ECO:0000256" key="1">
    <source>
        <dbReference type="SAM" id="Phobius"/>
    </source>
</evidence>